<dbReference type="Gene3D" id="1.20.58.530">
    <property type="match status" value="1"/>
</dbReference>
<feature type="region of interest" description="Actin-binding" evidence="6">
    <location>
        <begin position="624"/>
        <end position="646"/>
    </location>
</feature>
<dbReference type="OrthoDB" id="6108017at2759"/>
<dbReference type="SMART" id="SM00242">
    <property type="entry name" value="MYSc"/>
    <property type="match status" value="1"/>
</dbReference>
<evidence type="ECO:0000259" key="9">
    <source>
        <dbReference type="PROSITE" id="PS51456"/>
    </source>
</evidence>
<dbReference type="PANTHER" id="PTHR13140:SF706">
    <property type="entry name" value="DILUTE CLASS UNCONVENTIONAL MYOSIN, ISOFORM C"/>
    <property type="match status" value="1"/>
</dbReference>
<dbReference type="CDD" id="cd14875">
    <property type="entry name" value="MYSc_Myo13"/>
    <property type="match status" value="1"/>
</dbReference>
<evidence type="ECO:0000259" key="8">
    <source>
        <dbReference type="PROSITE" id="PS50030"/>
    </source>
</evidence>
<keyword evidence="5 6" id="KW-0009">Actin-binding</keyword>
<evidence type="ECO:0000313" key="11">
    <source>
        <dbReference type="EMBL" id="EPY31535.1"/>
    </source>
</evidence>
<keyword evidence="4 6" id="KW-0505">Motor protein</keyword>
<dbReference type="InterPro" id="IPR027417">
    <property type="entry name" value="P-loop_NTPase"/>
</dbReference>
<feature type="domain" description="Myosin motor" evidence="9">
    <location>
        <begin position="62"/>
        <end position="752"/>
    </location>
</feature>
<dbReference type="GO" id="GO:0005737">
    <property type="term" value="C:cytoplasm"/>
    <property type="evidence" value="ECO:0007669"/>
    <property type="project" value="TreeGrafter"/>
</dbReference>
<dbReference type="FunFam" id="1.20.5.4820:FF:000016">
    <property type="entry name" value="Myosin XXI"/>
    <property type="match status" value="1"/>
</dbReference>
<keyword evidence="12" id="KW-1185">Reference proteome</keyword>
<keyword evidence="7" id="KW-0175">Coiled coil</keyword>
<evidence type="ECO:0000313" key="10">
    <source>
        <dbReference type="EMBL" id="EPY22327.1"/>
    </source>
</evidence>
<dbReference type="FunFam" id="1.10.10.820:FF:000001">
    <property type="entry name" value="Myosin heavy chain"/>
    <property type="match status" value="1"/>
</dbReference>
<dbReference type="Gene3D" id="3.40.850.10">
    <property type="entry name" value="Kinesin motor domain"/>
    <property type="match status" value="1"/>
</dbReference>
<proteinExistence type="inferred from homology"/>
<dbReference type="SUPFAM" id="SSF52540">
    <property type="entry name" value="P-loop containing nucleoside triphosphate hydrolases"/>
    <property type="match status" value="1"/>
</dbReference>
<protein>
    <submittedName>
        <fullName evidence="11">Myosin XXI</fullName>
    </submittedName>
</protein>
<feature type="binding site" evidence="6">
    <location>
        <begin position="158"/>
        <end position="165"/>
    </location>
    <ligand>
        <name>ATP</name>
        <dbReference type="ChEBI" id="CHEBI:30616"/>
    </ligand>
</feature>
<dbReference type="InterPro" id="IPR015940">
    <property type="entry name" value="UBA"/>
</dbReference>
<dbReference type="InterPro" id="IPR036961">
    <property type="entry name" value="Kinesin_motor_dom_sf"/>
</dbReference>
<comment type="caution">
    <text evidence="11">The sequence shown here is derived from an EMBL/GenBank/DDBJ whole genome shotgun (WGS) entry which is preliminary data.</text>
</comment>
<dbReference type="EMBL" id="ATMH01003407">
    <property type="protein sequence ID" value="EPY31535.1"/>
    <property type="molecule type" value="Genomic_DNA"/>
</dbReference>
<evidence type="ECO:0000256" key="3">
    <source>
        <dbReference type="ARBA" id="ARBA00023123"/>
    </source>
</evidence>
<evidence type="ECO:0000256" key="1">
    <source>
        <dbReference type="ARBA" id="ARBA00022741"/>
    </source>
</evidence>
<keyword evidence="3 6" id="KW-0518">Myosin</keyword>
<gene>
    <name evidence="11" type="ORF">STCU_03407</name>
    <name evidence="10" type="ORF">STCU_08243</name>
</gene>
<dbReference type="EMBL" id="ATMH01008243">
    <property type="protein sequence ID" value="EPY22327.1"/>
    <property type="molecule type" value="Genomic_DNA"/>
</dbReference>
<accession>S9W6E9</accession>
<reference evidence="11 12" key="1">
    <citation type="journal article" date="2013" name="PLoS ONE">
        <title>Predicting the Proteins of Angomonas deanei, Strigomonas culicis and Their Respective Endosymbionts Reveals New Aspects of the Trypanosomatidae Family.</title>
        <authorList>
            <person name="Motta M.C."/>
            <person name="Martins A.C."/>
            <person name="de Souza S.S."/>
            <person name="Catta-Preta C.M."/>
            <person name="Silva R."/>
            <person name="Klein C.C."/>
            <person name="de Almeida L.G."/>
            <person name="de Lima Cunha O."/>
            <person name="Ciapina L.P."/>
            <person name="Brocchi M."/>
            <person name="Colabardini A.C."/>
            <person name="de Araujo Lima B."/>
            <person name="Machado C.R."/>
            <person name="de Almeida Soares C.M."/>
            <person name="Probst C.M."/>
            <person name="de Menezes C.B."/>
            <person name="Thompson C.E."/>
            <person name="Bartholomeu D.C."/>
            <person name="Gradia D.F."/>
            <person name="Pavoni D.P."/>
            <person name="Grisard E.C."/>
            <person name="Fantinatti-Garboggini F."/>
            <person name="Marchini F.K."/>
            <person name="Rodrigues-Luiz G.F."/>
            <person name="Wagner G."/>
            <person name="Goldman G.H."/>
            <person name="Fietto J.L."/>
            <person name="Elias M.C."/>
            <person name="Goldman M.H."/>
            <person name="Sagot M.F."/>
            <person name="Pereira M."/>
            <person name="Stoco P.H."/>
            <person name="de Mendonca-Neto R.P."/>
            <person name="Teixeira S.M."/>
            <person name="Maciel T.E."/>
            <person name="de Oliveira Mendes T.A."/>
            <person name="Urmenyi T.P."/>
            <person name="de Souza W."/>
            <person name="Schenkman S."/>
            <person name="de Vasconcelos A.T."/>
        </authorList>
    </citation>
    <scope>NUCLEOTIDE SEQUENCE [LARGE SCALE GENOMIC DNA]</scope>
</reference>
<evidence type="ECO:0000256" key="5">
    <source>
        <dbReference type="ARBA" id="ARBA00023203"/>
    </source>
</evidence>
<dbReference type="FunFam" id="3.40.850.10:FF:000154">
    <property type="entry name" value="Myosin XXI"/>
    <property type="match status" value="1"/>
</dbReference>
<dbReference type="Gene3D" id="1.10.10.820">
    <property type="match status" value="1"/>
</dbReference>
<sequence length="1051" mass="120140">MPAERVALNQEVYYFDVKKGWLRGKVASLDGDKVTVNDHDLNQPVVVASDLVHGYIHESYEAEDDDLFHVSDLHVATLLYCIKERFEKLHLQYSVMGEMVLSVNPFRLMPFNSEQERKKYLSLPDPRGLPPHIWQVSHKAFNAINVQGLNNQSVVISGESGSGKTENAKLLIAYLGQLSYMHSNNASQRTIADKIDESLKWSNPVMESFGNARTVRNDNSSRFGKYIKLFFDTTTGVMIGGQQVTYLLEKSRIIMQSKGERNYHVFYEMLAGLTAEEKSQLGNLKTAKDYRCLNGGDTFTRRGVDGRTINDAEEFKQLRHALHMVGVEPAVEWCIFRVLSAILHLMEVEFRADDNDKAEVATEDTFVQGAELLGVAPEKLRECFVVKSRTSLVTILSSPREAEGFRNAFCKAIYVGLFDRLVEFVNVSITPQVDCTGCKYIGLLDIFGFENFVKNNFEQVCINYANESLQNHYNKYTFINDEEECKREGIQIPKIEFPDNSACVNMFNQANTGIFTMLDEECNFKGGTVERFTTNAWNQWGKGKSPYFVQPKSTIPNQFGINHYAAFVNYHTDEWLEKNTDALKDDMYETLDSAEEDFVRGLLSSKKGVARRKQTVAIRFQRELLELRSELESTETQFIRCIKPNNDASPSYLDNAIVGSQLESAGVLQTIELKRQGYPVRRLIEQFCLYFYFIMPRPTARLFKAQKYSEAAVDFLNYYQRLYKWNTPNFAVGKTKVFLRAEVWSVLERLALRRKAQLVARCKPFLRSWVDEYRERKRIELERRLAEMKRLRELRAKKMEENQNGLPAEKMLWVEEFLNIFPDLKRDVVMDVVAEADTQDEALAAVLSIQEQTVDKQDPSAFIAFLKAADVHRDVISSFMANDVKTVSALSKISDDDMKRNGCTEMNLVDIRKRLRAQHATRTKYERLEGAIGSNAQENIISDIKLSEKQRHQDDFDTKAKQLVDMGFPGELSRLVLAHYNGNVERATARLIYGANIQKMRKNAHVHGNYTTADPNVQKLIAMGASKLNAKSTLRTTHGDVDSAVQMLFKS</sequence>
<dbReference type="Pfam" id="PF00063">
    <property type="entry name" value="Myosin_head"/>
    <property type="match status" value="1"/>
</dbReference>
<dbReference type="SMART" id="SM00165">
    <property type="entry name" value="UBA"/>
    <property type="match status" value="2"/>
</dbReference>
<organism evidence="11 12">
    <name type="scientific">Strigomonas culicis</name>
    <dbReference type="NCBI Taxonomy" id="28005"/>
    <lineage>
        <taxon>Eukaryota</taxon>
        <taxon>Discoba</taxon>
        <taxon>Euglenozoa</taxon>
        <taxon>Kinetoplastea</taxon>
        <taxon>Metakinetoplastina</taxon>
        <taxon>Trypanosomatida</taxon>
        <taxon>Trypanosomatidae</taxon>
        <taxon>Strigomonadinae</taxon>
        <taxon>Strigomonas</taxon>
    </lineage>
</organism>
<dbReference type="PROSITE" id="PS50030">
    <property type="entry name" value="UBA"/>
    <property type="match status" value="2"/>
</dbReference>
<dbReference type="InterPro" id="IPR009060">
    <property type="entry name" value="UBA-like_sf"/>
</dbReference>
<reference evidence="11" key="2">
    <citation type="submission" date="2013-03" db="EMBL/GenBank/DDBJ databases">
        <authorList>
            <person name="Motta M.C.M."/>
            <person name="Martins A.C.A."/>
            <person name="Preta C.M.C.C."/>
            <person name="Silva R."/>
            <person name="de Souza S.S."/>
            <person name="Klein C.C."/>
            <person name="de Almeida L.G.P."/>
            <person name="Cunha O.L."/>
            <person name="Colabardini A.C."/>
            <person name="Lima B.A."/>
            <person name="Machado C.R."/>
            <person name="Soares C.M.A."/>
            <person name="de Menezes C.B.A."/>
            <person name="Bartolomeu D.C."/>
            <person name="Grisard E.C."/>
            <person name="Fantinatti-Garboggini F."/>
            <person name="Rodrigues-Luiz G.F."/>
            <person name="Wagner G."/>
            <person name="Goldman G.H."/>
            <person name="Fietto J.L.R."/>
            <person name="Ciapina L.P."/>
            <person name="Brocchi M."/>
            <person name="Elias M.C."/>
            <person name="Goldman M.H.S."/>
            <person name="Sagot M.-F."/>
            <person name="Pereira M."/>
            <person name="Stoco P.H."/>
            <person name="Teixeira S.M.R."/>
            <person name="de Mendonca-Neto R.P."/>
            <person name="Maciel T.E.F."/>
            <person name="Mendes T.A.O."/>
            <person name="Urmenyi T.P."/>
            <person name="Teixeira M.M.G."/>
            <person name="de Camargo E.F.P."/>
            <person name="de Sousa W."/>
            <person name="Schenkman S."/>
            <person name="de Vasconcelos A.T.R."/>
        </authorList>
    </citation>
    <scope>NUCLEOTIDE SEQUENCE</scope>
</reference>
<dbReference type="PRINTS" id="PR00193">
    <property type="entry name" value="MYOSINHEAVY"/>
</dbReference>
<dbReference type="InterPro" id="IPR001609">
    <property type="entry name" value="Myosin_head_motor_dom-like"/>
</dbReference>
<evidence type="ECO:0000313" key="12">
    <source>
        <dbReference type="Proteomes" id="UP000015354"/>
    </source>
</evidence>
<dbReference type="GO" id="GO:0051015">
    <property type="term" value="F:actin filament binding"/>
    <property type="evidence" value="ECO:0007669"/>
    <property type="project" value="TreeGrafter"/>
</dbReference>
<dbReference type="GO" id="GO:0016020">
    <property type="term" value="C:membrane"/>
    <property type="evidence" value="ECO:0007669"/>
    <property type="project" value="TreeGrafter"/>
</dbReference>
<dbReference type="PROSITE" id="PS51456">
    <property type="entry name" value="MYOSIN_MOTOR"/>
    <property type="match status" value="1"/>
</dbReference>
<comment type="similarity">
    <text evidence="6">Belongs to the TRAFAC class myosin-kinesin ATPase superfamily. Myosin family.</text>
</comment>
<dbReference type="Proteomes" id="UP000015354">
    <property type="component" value="Unassembled WGS sequence"/>
</dbReference>
<dbReference type="GO" id="GO:0007015">
    <property type="term" value="P:actin filament organization"/>
    <property type="evidence" value="ECO:0007669"/>
    <property type="project" value="TreeGrafter"/>
</dbReference>
<evidence type="ECO:0000256" key="7">
    <source>
        <dbReference type="SAM" id="Coils"/>
    </source>
</evidence>
<dbReference type="GO" id="GO:0000146">
    <property type="term" value="F:microfilament motor activity"/>
    <property type="evidence" value="ECO:0007669"/>
    <property type="project" value="TreeGrafter"/>
</dbReference>
<evidence type="ECO:0000256" key="2">
    <source>
        <dbReference type="ARBA" id="ARBA00022840"/>
    </source>
</evidence>
<dbReference type="Gene3D" id="1.20.120.720">
    <property type="entry name" value="Myosin VI head, motor domain, U50 subdomain"/>
    <property type="match status" value="1"/>
</dbReference>
<name>S9W6E9_9TRYP</name>
<evidence type="ECO:0000256" key="6">
    <source>
        <dbReference type="PROSITE-ProRule" id="PRU00782"/>
    </source>
</evidence>
<evidence type="ECO:0000256" key="4">
    <source>
        <dbReference type="ARBA" id="ARBA00023175"/>
    </source>
</evidence>
<dbReference type="GO" id="GO:0016459">
    <property type="term" value="C:myosin complex"/>
    <property type="evidence" value="ECO:0007669"/>
    <property type="project" value="UniProtKB-KW"/>
</dbReference>
<feature type="coiled-coil region" evidence="7">
    <location>
        <begin position="774"/>
        <end position="801"/>
    </location>
</feature>
<dbReference type="Gene3D" id="1.20.5.4820">
    <property type="match status" value="1"/>
</dbReference>
<feature type="domain" description="UBA" evidence="8">
    <location>
        <begin position="1012"/>
        <end position="1051"/>
    </location>
</feature>
<keyword evidence="2 6" id="KW-0067">ATP-binding</keyword>
<feature type="domain" description="UBA" evidence="8">
    <location>
        <begin position="955"/>
        <end position="994"/>
    </location>
</feature>
<dbReference type="SUPFAM" id="SSF46934">
    <property type="entry name" value="UBA-like"/>
    <property type="match status" value="1"/>
</dbReference>
<dbReference type="Gene3D" id="1.10.8.10">
    <property type="entry name" value="DNA helicase RuvA subunit, C-terminal domain"/>
    <property type="match status" value="2"/>
</dbReference>
<dbReference type="PANTHER" id="PTHR13140">
    <property type="entry name" value="MYOSIN"/>
    <property type="match status" value="1"/>
</dbReference>
<dbReference type="GO" id="GO:0005524">
    <property type="term" value="F:ATP binding"/>
    <property type="evidence" value="ECO:0007669"/>
    <property type="project" value="UniProtKB-UniRule"/>
</dbReference>
<dbReference type="AlphaFoldDB" id="S9W6E9"/>
<dbReference type="InterPro" id="IPR036125">
    <property type="entry name" value="MYSc_Myo21"/>
</dbReference>
<keyword evidence="1 6" id="KW-0547">Nucleotide-binding</keyword>